<evidence type="ECO:0000313" key="2">
    <source>
        <dbReference type="EMBL" id="NNH25961.1"/>
    </source>
</evidence>
<proteinExistence type="predicted"/>
<dbReference type="RefSeq" id="WP_171536048.1">
    <property type="nucleotide sequence ID" value="NZ_JABERJ010000011.1"/>
</dbReference>
<reference evidence="1" key="2">
    <citation type="submission" date="2023-04" db="EMBL/GenBank/DDBJ databases">
        <title>The environmental microbiomes in feedlot watering bowls are a reservoir of florfenicol resistance for bovine respiratory disease pathogens.</title>
        <authorList>
            <person name="Kos D.W."/>
            <person name="Ruzzini A.C."/>
            <person name="Schreiner B."/>
            <person name="Jelinski M.D."/>
        </authorList>
    </citation>
    <scope>NUCLEOTIDE SEQUENCE</scope>
    <source>
        <strain evidence="1">WB3</strain>
    </source>
</reference>
<gene>
    <name evidence="2" type="ORF">HLH15_05560</name>
    <name evidence="1" type="ORF">QOR41_05490</name>
</gene>
<dbReference type="AlphaFoldDB" id="A0AAW6URJ3"/>
<comment type="caution">
    <text evidence="1">The sequence shown here is derived from an EMBL/GenBank/DDBJ whole genome shotgun (WGS) entry which is preliminary data.</text>
</comment>
<dbReference type="Proteomes" id="UP000555322">
    <property type="component" value="Unassembled WGS sequence"/>
</dbReference>
<accession>A0AAW6URJ3</accession>
<sequence>MAKYCIKMEGKFLAYRDLLNDLYSWTSSNWDQTMGKSWYWTNDNLVAKQFDDQRDASLFLNMKQGYFWNGAAVEELVYEANYI</sequence>
<evidence type="ECO:0000313" key="4">
    <source>
        <dbReference type="Proteomes" id="UP001241935"/>
    </source>
</evidence>
<reference evidence="2 3" key="1">
    <citation type="submission" date="2020-04" db="EMBL/GenBank/DDBJ databases">
        <title>Acinetobacter Taxon 24.</title>
        <authorList>
            <person name="Nemec A."/>
            <person name="Radolfova-Krizova L."/>
            <person name="Higgins P.G."/>
            <person name="Spanelova P."/>
        </authorList>
    </citation>
    <scope>NUCLEOTIDE SEQUENCE [LARGE SCALE GENOMIC DNA]</scope>
    <source>
        <strain evidence="2 3">ANC 5084</strain>
    </source>
</reference>
<organism evidence="1 4">
    <name type="scientific">Acinetobacter terrestris</name>
    <dbReference type="NCBI Taxonomy" id="2529843"/>
    <lineage>
        <taxon>Bacteria</taxon>
        <taxon>Pseudomonadati</taxon>
        <taxon>Pseudomonadota</taxon>
        <taxon>Gammaproteobacteria</taxon>
        <taxon>Moraxellales</taxon>
        <taxon>Moraxellaceae</taxon>
        <taxon>Acinetobacter</taxon>
        <taxon>Acinetobacter Taxon 24</taxon>
    </lineage>
</organism>
<name>A0AAW6URJ3_9GAMM</name>
<dbReference type="EMBL" id="JABERJ010000011">
    <property type="protein sequence ID" value="NNH25961.1"/>
    <property type="molecule type" value="Genomic_DNA"/>
</dbReference>
<keyword evidence="3" id="KW-1185">Reference proteome</keyword>
<protein>
    <submittedName>
        <fullName evidence="1">Uncharacterized protein</fullName>
    </submittedName>
</protein>
<evidence type="ECO:0000313" key="3">
    <source>
        <dbReference type="Proteomes" id="UP000555322"/>
    </source>
</evidence>
<dbReference type="EMBL" id="JASKNE010000001">
    <property type="protein sequence ID" value="MDK1683295.1"/>
    <property type="molecule type" value="Genomic_DNA"/>
</dbReference>
<dbReference type="Proteomes" id="UP001241935">
    <property type="component" value="Unassembled WGS sequence"/>
</dbReference>
<evidence type="ECO:0000313" key="1">
    <source>
        <dbReference type="EMBL" id="MDK1683295.1"/>
    </source>
</evidence>